<dbReference type="NCBIfam" id="TIGR00212">
    <property type="entry name" value="hemC"/>
    <property type="match status" value="1"/>
</dbReference>
<comment type="subunit">
    <text evidence="4 8">Monomer.</text>
</comment>
<evidence type="ECO:0000256" key="6">
    <source>
        <dbReference type="ARBA" id="ARBA00023244"/>
    </source>
</evidence>
<evidence type="ECO:0000256" key="1">
    <source>
        <dbReference type="ARBA" id="ARBA00002869"/>
    </source>
</evidence>
<dbReference type="PANTHER" id="PTHR11557">
    <property type="entry name" value="PORPHOBILINOGEN DEAMINASE"/>
    <property type="match status" value="1"/>
</dbReference>
<comment type="miscellaneous">
    <text evidence="8">The porphobilinogen subunits are added to the dipyrromethane group.</text>
</comment>
<comment type="function">
    <text evidence="1 8">Tetrapolymerization of the monopyrrole PBG into the hydroxymethylbilane pre-uroporphyrinogen in several discrete steps.</text>
</comment>
<dbReference type="Proteomes" id="UP000683585">
    <property type="component" value="Chromosome"/>
</dbReference>
<keyword evidence="12" id="KW-1185">Reference proteome</keyword>
<dbReference type="Pfam" id="PF01379">
    <property type="entry name" value="Porphobil_deam"/>
    <property type="match status" value="1"/>
</dbReference>
<dbReference type="InterPro" id="IPR000860">
    <property type="entry name" value="HemC"/>
</dbReference>
<keyword evidence="5 8" id="KW-0808">Transferase</keyword>
<comment type="catalytic activity">
    <reaction evidence="7 8">
        <text>4 porphobilinogen + H2O = hydroxymethylbilane + 4 NH4(+)</text>
        <dbReference type="Rhea" id="RHEA:13185"/>
        <dbReference type="ChEBI" id="CHEBI:15377"/>
        <dbReference type="ChEBI" id="CHEBI:28938"/>
        <dbReference type="ChEBI" id="CHEBI:57845"/>
        <dbReference type="ChEBI" id="CHEBI:58126"/>
        <dbReference type="EC" id="2.5.1.61"/>
    </reaction>
</comment>
<dbReference type="SUPFAM" id="SSF53850">
    <property type="entry name" value="Periplasmic binding protein-like II"/>
    <property type="match status" value="1"/>
</dbReference>
<evidence type="ECO:0000313" key="12">
    <source>
        <dbReference type="Proteomes" id="UP000683585"/>
    </source>
</evidence>
<dbReference type="PANTHER" id="PTHR11557:SF0">
    <property type="entry name" value="PORPHOBILINOGEN DEAMINASE"/>
    <property type="match status" value="1"/>
</dbReference>
<keyword evidence="6 8" id="KW-0627">Porphyrin biosynthesis</keyword>
<dbReference type="SUPFAM" id="SSF54782">
    <property type="entry name" value="Porphobilinogen deaminase (hydroxymethylbilane synthase), C-terminal domain"/>
    <property type="match status" value="1"/>
</dbReference>
<dbReference type="KEGG" id="ptf:PROFFT_A_06940"/>
<dbReference type="InterPro" id="IPR022419">
    <property type="entry name" value="Porphobilin_deaminase_cofac_BS"/>
</dbReference>
<protein>
    <recommendedName>
        <fullName evidence="8">Porphobilinogen deaminase</fullName>
        <shortName evidence="8">PBG</shortName>
        <ecNumber evidence="8">2.5.1.61</ecNumber>
    </recommendedName>
    <alternativeName>
        <fullName evidence="8">Hydroxymethylbilane synthase</fullName>
        <shortName evidence="8">HMBS</shortName>
    </alternativeName>
    <alternativeName>
        <fullName evidence="8">Pre-uroporphyrinogen synthase</fullName>
    </alternativeName>
</protein>
<dbReference type="GO" id="GO:0004418">
    <property type="term" value="F:hydroxymethylbilane synthase activity"/>
    <property type="evidence" value="ECO:0007669"/>
    <property type="project" value="UniProtKB-UniRule"/>
</dbReference>
<dbReference type="InterPro" id="IPR022417">
    <property type="entry name" value="Porphobilin_deaminase_N"/>
</dbReference>
<dbReference type="EMBL" id="LR890047">
    <property type="protein sequence ID" value="CAD6513135.1"/>
    <property type="molecule type" value="Genomic_DNA"/>
</dbReference>
<feature type="domain" description="Porphobilinogen deaminase C-terminal" evidence="10">
    <location>
        <begin position="259"/>
        <end position="328"/>
    </location>
</feature>
<sequence>MPIKPLVLKICNNTNDRMNHRIKMNIHMQDITFKPSQILRIATRQSPLALLQAYYVRDHLKAYWPDLIVELIPIATRGDILLDTPLSKAGGKGLFLKELEMALLDCYTDIAVHSMKDVPIVFPDGLTLIAICRRKDPRDAFVSNKYDRIENLPEGSIVGTSSLRRQCQLKAIRPDLIVKNIRGNVGTRLAKLDNGNYDAIILAAAGLKRLELTARICCELSPEQSLPAVGQGAIGIECRLNDPRTQTLLAPLNHLDTATCVSAERAMNKRLAGGCQVPIGSYSELNGNEIWLRALVGKPDGTRMIRGERYGSRAKAVELGISLAEELLERGAREILEEIYQGHKPR</sequence>
<feature type="modified residue" description="S-(dipyrrolylmethanemethyl)cysteine" evidence="8">
    <location>
        <position position="275"/>
    </location>
</feature>
<dbReference type="AlphaFoldDB" id="A0A8E4EYY5"/>
<comment type="pathway">
    <text evidence="2">Porphyrin-containing compound metabolism; protoporphyrin-IX biosynthesis; coproporphyrinogen-III from 5-aminolevulinate: step 2/4.</text>
</comment>
<name>A0A8E4EYY5_9ENTR</name>
<dbReference type="UniPathway" id="UPA00251">
    <property type="reaction ID" value="UER00319"/>
</dbReference>
<proteinExistence type="inferred from homology"/>
<dbReference type="EC" id="2.5.1.61" evidence="8"/>
<dbReference type="GO" id="GO:0005737">
    <property type="term" value="C:cytoplasm"/>
    <property type="evidence" value="ECO:0007669"/>
    <property type="project" value="UniProtKB-UniRule"/>
</dbReference>
<comment type="similarity">
    <text evidence="3 8">Belongs to the HMBS family.</text>
</comment>
<dbReference type="FunFam" id="3.40.190.10:FF:000004">
    <property type="entry name" value="Porphobilinogen deaminase"/>
    <property type="match status" value="1"/>
</dbReference>
<evidence type="ECO:0000256" key="2">
    <source>
        <dbReference type="ARBA" id="ARBA00004735"/>
    </source>
</evidence>
<organism evidence="11 12">
    <name type="scientific">Candidatus Profftia tarda</name>
    <dbReference type="NCBI Taxonomy" id="1177216"/>
    <lineage>
        <taxon>Bacteria</taxon>
        <taxon>Pseudomonadati</taxon>
        <taxon>Pseudomonadota</taxon>
        <taxon>Gammaproteobacteria</taxon>
        <taxon>Enterobacterales</taxon>
        <taxon>Enterobacteriaceae</taxon>
        <taxon>Candidatus Profftia</taxon>
    </lineage>
</organism>
<evidence type="ECO:0000256" key="4">
    <source>
        <dbReference type="ARBA" id="ARBA00011245"/>
    </source>
</evidence>
<evidence type="ECO:0000259" key="9">
    <source>
        <dbReference type="Pfam" id="PF01379"/>
    </source>
</evidence>
<reference evidence="11" key="1">
    <citation type="submission" date="2020-10" db="EMBL/GenBank/DDBJ databases">
        <authorList>
            <person name="Szabo G."/>
        </authorList>
    </citation>
    <scope>NUCLEOTIDE SEQUENCE</scope>
    <source>
        <strain evidence="11">PROFFT</strain>
    </source>
</reference>
<evidence type="ECO:0000259" key="10">
    <source>
        <dbReference type="Pfam" id="PF03900"/>
    </source>
</evidence>
<dbReference type="FunFam" id="3.40.190.10:FF:000005">
    <property type="entry name" value="Porphobilinogen deaminase"/>
    <property type="match status" value="1"/>
</dbReference>
<comment type="cofactor">
    <cofactor evidence="8">
        <name>dipyrromethane</name>
        <dbReference type="ChEBI" id="CHEBI:60342"/>
    </cofactor>
    <text evidence="8">Binds 1 dipyrromethane group covalently.</text>
</comment>
<dbReference type="InterPro" id="IPR022418">
    <property type="entry name" value="Porphobilinogen_deaminase_C"/>
</dbReference>
<dbReference type="Pfam" id="PF03900">
    <property type="entry name" value="Porphobil_deamC"/>
    <property type="match status" value="1"/>
</dbReference>
<dbReference type="GO" id="GO:0006782">
    <property type="term" value="P:protoporphyrinogen IX biosynthetic process"/>
    <property type="evidence" value="ECO:0007669"/>
    <property type="project" value="UniProtKB-UniRule"/>
</dbReference>
<dbReference type="CDD" id="cd13646">
    <property type="entry name" value="PBP2_EcHMBS_like"/>
    <property type="match status" value="1"/>
</dbReference>
<evidence type="ECO:0000256" key="3">
    <source>
        <dbReference type="ARBA" id="ARBA00005638"/>
    </source>
</evidence>
<dbReference type="PIRSF" id="PIRSF001438">
    <property type="entry name" value="4pyrrol_synth_OHMeBilane_synth"/>
    <property type="match status" value="1"/>
</dbReference>
<evidence type="ECO:0000256" key="8">
    <source>
        <dbReference type="HAMAP-Rule" id="MF_00260"/>
    </source>
</evidence>
<dbReference type="Gene3D" id="3.30.160.40">
    <property type="entry name" value="Porphobilinogen deaminase, C-terminal domain"/>
    <property type="match status" value="1"/>
</dbReference>
<dbReference type="FunFam" id="3.30.160.40:FF:000002">
    <property type="entry name" value="Porphobilinogen deaminase"/>
    <property type="match status" value="1"/>
</dbReference>
<dbReference type="PROSITE" id="PS00533">
    <property type="entry name" value="PORPHOBILINOGEN_DEAM"/>
    <property type="match status" value="1"/>
</dbReference>
<evidence type="ECO:0000256" key="5">
    <source>
        <dbReference type="ARBA" id="ARBA00022679"/>
    </source>
</evidence>
<dbReference type="PRINTS" id="PR00151">
    <property type="entry name" value="PORPHBDMNASE"/>
</dbReference>
<accession>A0A8E4EYY5</accession>
<evidence type="ECO:0000256" key="7">
    <source>
        <dbReference type="ARBA" id="ARBA00048169"/>
    </source>
</evidence>
<dbReference type="Gene3D" id="3.40.190.10">
    <property type="entry name" value="Periplasmic binding protein-like II"/>
    <property type="match status" value="2"/>
</dbReference>
<feature type="domain" description="Porphobilinogen deaminase N-terminal" evidence="9">
    <location>
        <begin position="39"/>
        <end position="246"/>
    </location>
</feature>
<dbReference type="HAMAP" id="MF_00260">
    <property type="entry name" value="Porphobil_deam"/>
    <property type="match status" value="1"/>
</dbReference>
<gene>
    <name evidence="8 11" type="primary">hemC</name>
    <name evidence="11" type="ORF">PROFFT_A_06940</name>
</gene>
<dbReference type="InterPro" id="IPR036803">
    <property type="entry name" value="Porphobilinogen_deaminase_C_sf"/>
</dbReference>
<evidence type="ECO:0000313" key="11">
    <source>
        <dbReference type="EMBL" id="CAD6513135.1"/>
    </source>
</evidence>